<dbReference type="Pfam" id="PF00990">
    <property type="entry name" value="GGDEF"/>
    <property type="match status" value="1"/>
</dbReference>
<dbReference type="EMBL" id="VSSQ01001713">
    <property type="protein sequence ID" value="MPM10585.1"/>
    <property type="molecule type" value="Genomic_DNA"/>
</dbReference>
<keyword evidence="1" id="KW-1133">Transmembrane helix</keyword>
<keyword evidence="1" id="KW-0812">Transmembrane</keyword>
<feature type="transmembrane region" description="Helical" evidence="1">
    <location>
        <begin position="69"/>
        <end position="89"/>
    </location>
</feature>
<feature type="domain" description="GGDEF" evidence="2">
    <location>
        <begin position="237"/>
        <end position="368"/>
    </location>
</feature>
<feature type="transmembrane region" description="Helical" evidence="1">
    <location>
        <begin position="136"/>
        <end position="155"/>
    </location>
</feature>
<comment type="caution">
    <text evidence="3">The sequence shown here is derived from an EMBL/GenBank/DDBJ whole genome shotgun (WGS) entry which is preliminary data.</text>
</comment>
<feature type="transmembrane region" description="Helical" evidence="1">
    <location>
        <begin position="37"/>
        <end position="57"/>
    </location>
</feature>
<gene>
    <name evidence="3" type="ORF">SDC9_56917</name>
</gene>
<dbReference type="InterPro" id="IPR050469">
    <property type="entry name" value="Diguanylate_Cyclase"/>
</dbReference>
<dbReference type="PROSITE" id="PS50887">
    <property type="entry name" value="GGDEF"/>
    <property type="match status" value="1"/>
</dbReference>
<evidence type="ECO:0000256" key="1">
    <source>
        <dbReference type="SAM" id="Phobius"/>
    </source>
</evidence>
<name>A0A644X356_9ZZZZ</name>
<dbReference type="PANTHER" id="PTHR45138">
    <property type="entry name" value="REGULATORY COMPONENTS OF SENSORY TRANSDUCTION SYSTEM"/>
    <property type="match status" value="1"/>
</dbReference>
<dbReference type="AlphaFoldDB" id="A0A644X356"/>
<dbReference type="InterPro" id="IPR043128">
    <property type="entry name" value="Rev_trsase/Diguanyl_cyclase"/>
</dbReference>
<dbReference type="InterPro" id="IPR029787">
    <property type="entry name" value="Nucleotide_cyclase"/>
</dbReference>
<evidence type="ECO:0000313" key="3">
    <source>
        <dbReference type="EMBL" id="MPM10585.1"/>
    </source>
</evidence>
<dbReference type="InterPro" id="IPR000160">
    <property type="entry name" value="GGDEF_dom"/>
</dbReference>
<accession>A0A644X356</accession>
<feature type="transmembrane region" description="Helical" evidence="1">
    <location>
        <begin position="101"/>
        <end position="124"/>
    </location>
</feature>
<keyword evidence="1" id="KW-0472">Membrane</keyword>
<reference evidence="3" key="1">
    <citation type="submission" date="2019-08" db="EMBL/GenBank/DDBJ databases">
        <authorList>
            <person name="Kucharzyk K."/>
            <person name="Murdoch R.W."/>
            <person name="Higgins S."/>
            <person name="Loffler F."/>
        </authorList>
    </citation>
    <scope>NUCLEOTIDE SEQUENCE</scope>
</reference>
<evidence type="ECO:0000259" key="2">
    <source>
        <dbReference type="PROSITE" id="PS50887"/>
    </source>
</evidence>
<dbReference type="NCBIfam" id="TIGR00254">
    <property type="entry name" value="GGDEF"/>
    <property type="match status" value="1"/>
</dbReference>
<feature type="transmembrane region" description="Helical" evidence="1">
    <location>
        <begin position="6"/>
        <end position="25"/>
    </location>
</feature>
<organism evidence="3">
    <name type="scientific">bioreactor metagenome</name>
    <dbReference type="NCBI Taxonomy" id="1076179"/>
    <lineage>
        <taxon>unclassified sequences</taxon>
        <taxon>metagenomes</taxon>
        <taxon>ecological metagenomes</taxon>
    </lineage>
</organism>
<dbReference type="Gene3D" id="3.30.70.270">
    <property type="match status" value="1"/>
</dbReference>
<dbReference type="PANTHER" id="PTHR45138:SF9">
    <property type="entry name" value="DIGUANYLATE CYCLASE DGCM-RELATED"/>
    <property type="match status" value="1"/>
</dbReference>
<dbReference type="SUPFAM" id="SSF55073">
    <property type="entry name" value="Nucleotide cyclase"/>
    <property type="match status" value="1"/>
</dbReference>
<dbReference type="GO" id="GO:0052621">
    <property type="term" value="F:diguanylate cyclase activity"/>
    <property type="evidence" value="ECO:0007669"/>
    <property type="project" value="TreeGrafter"/>
</dbReference>
<proteinExistence type="predicted"/>
<dbReference type="CDD" id="cd01949">
    <property type="entry name" value="GGDEF"/>
    <property type="match status" value="1"/>
</dbReference>
<sequence length="373" mass="41909">MTKMYVATYSVDVVALLLLLGILYGSNMMGNHRRKPFLLGIVLTLVIILSEAGTMLTEGGDPGLRGISIVFNILGFALAPVLPLSFITISDIEILREHKWLLLPTLINMAAVVLSPAFKWIFYMDTVNQYSRGNCFFIFVTAYIINLLLLVISMLRTGEKYRYPIQGKMTALCIFTVVGTSIQLVDSSVHLSWHCVTVSILLYFILLSEFDSSFDALTGLYNRAAFEKTARRKEYQKALSVIVLDIDDFKSVNDTFGHDYGDIVIKTVAGVIRESLDDGYFCYRVGGDEFYIISNESDSKKIQYQMEKITNSLSKKRGINGPLPTVAYGFSIFKGEGPPDLQRILKEADSQMYQHKKLKKSESARLKSLEEKA</sequence>
<dbReference type="SMART" id="SM00267">
    <property type="entry name" value="GGDEF"/>
    <property type="match status" value="1"/>
</dbReference>
<protein>
    <recommendedName>
        <fullName evidence="2">GGDEF domain-containing protein</fullName>
    </recommendedName>
</protein>